<dbReference type="PROSITE" id="PS00606">
    <property type="entry name" value="KS3_1"/>
    <property type="match status" value="1"/>
</dbReference>
<feature type="domain" description="PKS/mFAS DH" evidence="8">
    <location>
        <begin position="1333"/>
        <end position="1642"/>
    </location>
</feature>
<dbReference type="Pfam" id="PF00550">
    <property type="entry name" value="PP-binding"/>
    <property type="match status" value="1"/>
</dbReference>
<dbReference type="SMART" id="SM00823">
    <property type="entry name" value="PKS_PP"/>
    <property type="match status" value="1"/>
</dbReference>
<dbReference type="PROSITE" id="PS50075">
    <property type="entry name" value="CARRIER"/>
    <property type="match status" value="1"/>
</dbReference>
<dbReference type="FunFam" id="3.40.47.10:FF:000031">
    <property type="entry name" value="Sterigmatocystin biosynthesis polyketide synthase"/>
    <property type="match status" value="1"/>
</dbReference>
<dbReference type="GO" id="GO:0006633">
    <property type="term" value="P:fatty acid biosynthetic process"/>
    <property type="evidence" value="ECO:0007669"/>
    <property type="project" value="InterPro"/>
</dbReference>
<evidence type="ECO:0000256" key="1">
    <source>
        <dbReference type="ARBA" id="ARBA00022450"/>
    </source>
</evidence>
<dbReference type="SMART" id="SM00827">
    <property type="entry name" value="PKS_AT"/>
    <property type="match status" value="1"/>
</dbReference>
<dbReference type="GO" id="GO:0004315">
    <property type="term" value="F:3-oxoacyl-[acyl-carrier-protein] synthase activity"/>
    <property type="evidence" value="ECO:0007669"/>
    <property type="project" value="InterPro"/>
</dbReference>
<sequence>MPSSDSTGASLVEPSKMKVGYFSNEFPHDDLRDLVRRLRVHSKDLRHTTLARFIIEATLAIREEVRLLPASLRTLVPPFETVFNFADQTALRNSRLGGAIDGVLLCAVQIATLIGYYENGFEGEFDLHSVDVCLAGLGTGLISTAAVSLSPTLAGLPLVGAQVIRVAFRLGVLVDEVSQNLQPRQVSEGGPKDSWAYVVPNVAASEVQKELDAIHASEKTPKASKIFISALNQTSVTVSGPPTRLKHIFYKSDFLRDCKFVALPVFAGLCHAKHVYRQEHVESVIQTPSMDVLNAQFFPRVPIFSPNSGMPFQAKTAKGLFHDIIEEVLTQAIQWDNVIQGIIQRTKNMAASECQILVFRTSLPVHDLLAAFDADPVELKATTRDFVPWIAKPDPRPGVPRGTAQSKIAIVGMSCRLPGGATDTEKFWEILEKGLDVHRKIPADRFDVDTHFDPNGKRMNTSHTPYGCFIDEPGLFDAPFFNMSPREALQTDPMQRLALVTAYEALERSGYVANRTAATDLHRIGTFYGQASDDYREVNTAQEISTYFITGGCRAFGPGRINYFFKFSGPSYSIDTACSSGLATIQTACTSLWNGDTDMAVAGGMNVLSNSDAFAGLSQGHFLTKTPNACKTWDAEADGYCRADGIGSIVMKRLEDAEADNDNIIGVILGAGTNHSADAVSITHPHAGAQAYLTSQVMSQAGVDPFDVSFVEMHGTGTQAGDAQEIISVCDVFAPLTRRRNSKQPLHIGSVKANVGHAVAGPTALLKVLLMLEKETIPPHVGIKNRINPGFPKDLDKRNLRIPYEKQPWPRVPEKKRVSVVNNFSAAGGNSTLLIEEGPLCAAIEVVDPRSTHLITVSAKSKVSLKGNLERLIAYLDAKPDVSLANLAYTTTARRHHHNHRVAVDSSNASHLKKQLGSALGSVDTHKPVPPTGPPPVVFAFTGQGASHRSMNLELFRDSPFFRAQLLHLDSISQGQGFPSFVPAVDGSHPQDYMHPPVVSQVALCCTEIALSKYWESLGVKPDVVVGHSLGEYAALHVAGVLSASDTIFLVGQRALLLEKKCQIGSHKMLAVRASLAEIQENAGGQPFEVACINGPKDVVLSGTGHQIDTVSEVLQGAGFKCFGLDVTFAFHSEQTDPILEEFEEIANTGVLFQAPCLPIISPLLGKVVFDEKTINGNYMRRATREAVNFLSAIEVAHKMSTVDETIVWVEIGPHPVCMGFVKSILPSVNVAVPSIRRGEDNWQSMSKSLGQLYRAGVEVSWQEFHRPFEQSLRLLDLPTYAWNDKNYWIQYNGDWALTKGNTFYDAEKAAAKAIQACPVATSVSSLRTSTVQCIIEETFSGATGRVVMQSDLMQSDFLAAAWGHQMNNCGVVTSSIHADIAFTLGQYLLKKLRPKSINTHMNVANLEVLKGLIAKKDTTTPQLIQVSITVEDIDSGVADLTWHNVTNGEVEQHFASANIYFGNAETALASWVPTTHLVQGRIETMERLAEEGVANRLSHNMAYLLFASNLVDYANKYRGMQSVVLHGFEAFADITLTTEKGGVWTIPPYFIDSVAHLAGFIMNVSDAGDIKNNFCVTPGWGSLQFAKPLVAGGKYRSYVKMIPTAEDPNIYHGDVFILQDNIIIGMCGAIKFRRYPRLLLNRFFSAPDEGASNNNKHGAAAAVPAKVQPPKPVVKPTETKPAPSSAPVPQAAPEPVKEAPVATEPVAAAVVAYADSNSTAVKAMVLVATEAAIDVSELQDDVNFANLGVDSLMSLVIAEKFRDELGVIVNGSLFLEYPTVGDLRAWLLEYYS</sequence>
<evidence type="ECO:0000259" key="6">
    <source>
        <dbReference type="PROSITE" id="PS50075"/>
    </source>
</evidence>
<dbReference type="InterPro" id="IPR014030">
    <property type="entry name" value="Ketoacyl_synth_N"/>
</dbReference>
<name>A0A9P7Y9V8_9HELO</name>
<dbReference type="SUPFAM" id="SSF52151">
    <property type="entry name" value="FabD/lysophospholipase-like"/>
    <property type="match status" value="1"/>
</dbReference>
<evidence type="ECO:0000256" key="2">
    <source>
        <dbReference type="ARBA" id="ARBA00022553"/>
    </source>
</evidence>
<proteinExistence type="predicted"/>
<dbReference type="SMART" id="SM00825">
    <property type="entry name" value="PKS_KS"/>
    <property type="match status" value="1"/>
</dbReference>
<dbReference type="PANTHER" id="PTHR43775:SF37">
    <property type="entry name" value="SI:DKEY-61P9.11"/>
    <property type="match status" value="1"/>
</dbReference>
<dbReference type="InterPro" id="IPR020806">
    <property type="entry name" value="PKS_PP-bd"/>
</dbReference>
<dbReference type="InterPro" id="IPR050091">
    <property type="entry name" value="PKS_NRPS_Biosynth_Enz"/>
</dbReference>
<dbReference type="InterPro" id="IPR016036">
    <property type="entry name" value="Malonyl_transacylase_ACP-bd"/>
</dbReference>
<feature type="compositionally biased region" description="Low complexity" evidence="5">
    <location>
        <begin position="1675"/>
        <end position="1684"/>
    </location>
</feature>
<dbReference type="InterPro" id="IPR042104">
    <property type="entry name" value="PKS_dehydratase_sf"/>
</dbReference>
<dbReference type="FunFam" id="1.10.1200.10:FF:000011">
    <property type="entry name" value="Sterigmatocystin biosynthesis polyketide synthase"/>
    <property type="match status" value="1"/>
</dbReference>
<dbReference type="InterPro" id="IPR032088">
    <property type="entry name" value="SAT"/>
</dbReference>
<dbReference type="InterPro" id="IPR009081">
    <property type="entry name" value="PP-bd_ACP"/>
</dbReference>
<dbReference type="PANTHER" id="PTHR43775">
    <property type="entry name" value="FATTY ACID SYNTHASE"/>
    <property type="match status" value="1"/>
</dbReference>
<feature type="domain" description="Ketosynthase family 3 (KS3)" evidence="7">
    <location>
        <begin position="405"/>
        <end position="837"/>
    </location>
</feature>
<evidence type="ECO:0000256" key="3">
    <source>
        <dbReference type="ARBA" id="ARBA00022679"/>
    </source>
</evidence>
<dbReference type="InterPro" id="IPR018201">
    <property type="entry name" value="Ketoacyl_synth_AS"/>
</dbReference>
<dbReference type="GO" id="GO:0044550">
    <property type="term" value="P:secondary metabolite biosynthetic process"/>
    <property type="evidence" value="ECO:0007669"/>
    <property type="project" value="TreeGrafter"/>
</dbReference>
<comment type="caution">
    <text evidence="9">The sequence shown here is derived from an EMBL/GenBank/DDBJ whole genome shotgun (WGS) entry which is preliminary data.</text>
</comment>
<dbReference type="SUPFAM" id="SSF47336">
    <property type="entry name" value="ACP-like"/>
    <property type="match status" value="1"/>
</dbReference>
<dbReference type="GO" id="GO:0031177">
    <property type="term" value="F:phosphopantetheine binding"/>
    <property type="evidence" value="ECO:0007669"/>
    <property type="project" value="InterPro"/>
</dbReference>
<dbReference type="GO" id="GO:0004312">
    <property type="term" value="F:fatty acid synthase activity"/>
    <property type="evidence" value="ECO:0007669"/>
    <property type="project" value="TreeGrafter"/>
</dbReference>
<dbReference type="Gene3D" id="1.10.1200.10">
    <property type="entry name" value="ACP-like"/>
    <property type="match status" value="1"/>
</dbReference>
<dbReference type="FunFam" id="3.10.129.110:FF:000001">
    <property type="entry name" value="Sterigmatocystin biosynthesis polyketide synthase"/>
    <property type="match status" value="1"/>
</dbReference>
<dbReference type="FunFam" id="3.40.366.10:FF:000002">
    <property type="entry name" value="Probable polyketide synthase 2"/>
    <property type="match status" value="1"/>
</dbReference>
<evidence type="ECO:0000313" key="10">
    <source>
        <dbReference type="Proteomes" id="UP000824998"/>
    </source>
</evidence>
<keyword evidence="10" id="KW-1185">Reference proteome</keyword>
<dbReference type="EMBL" id="MU251711">
    <property type="protein sequence ID" value="KAG9230003.1"/>
    <property type="molecule type" value="Genomic_DNA"/>
</dbReference>
<dbReference type="InterPro" id="IPR014031">
    <property type="entry name" value="Ketoacyl_synth_C"/>
</dbReference>
<accession>A0A9P7Y9V8</accession>
<feature type="active site" description="Proton acceptor; for dehydratase activity" evidence="4">
    <location>
        <position position="1365"/>
    </location>
</feature>
<dbReference type="Gene3D" id="3.10.129.110">
    <property type="entry name" value="Polyketide synthase dehydratase"/>
    <property type="match status" value="1"/>
</dbReference>
<dbReference type="Gene3D" id="3.40.366.10">
    <property type="entry name" value="Malonyl-Coenzyme A Acyl Carrier Protein, domain 2"/>
    <property type="match status" value="2"/>
</dbReference>
<dbReference type="InterPro" id="IPR049900">
    <property type="entry name" value="PKS_mFAS_DH"/>
</dbReference>
<evidence type="ECO:0000259" key="7">
    <source>
        <dbReference type="PROSITE" id="PS52004"/>
    </source>
</evidence>
<feature type="active site" description="Proton donor; for dehydratase activity" evidence="4">
    <location>
        <position position="1553"/>
    </location>
</feature>
<dbReference type="InterPro" id="IPR036736">
    <property type="entry name" value="ACP-like_sf"/>
</dbReference>
<dbReference type="Pfam" id="PF00109">
    <property type="entry name" value="ketoacyl-synt"/>
    <property type="match status" value="1"/>
</dbReference>
<feature type="region of interest" description="C-terminal hotdog fold" evidence="4">
    <location>
        <begin position="1494"/>
        <end position="1642"/>
    </location>
</feature>
<dbReference type="InterPro" id="IPR016035">
    <property type="entry name" value="Acyl_Trfase/lysoPLipase"/>
</dbReference>
<protein>
    <submittedName>
        <fullName evidence="9">Polyketide synthase</fullName>
    </submittedName>
</protein>
<evidence type="ECO:0000256" key="4">
    <source>
        <dbReference type="PROSITE-ProRule" id="PRU01363"/>
    </source>
</evidence>
<dbReference type="InterPro" id="IPR001227">
    <property type="entry name" value="Ac_transferase_dom_sf"/>
</dbReference>
<feature type="region of interest" description="Disordered" evidence="5">
    <location>
        <begin position="1652"/>
        <end position="1694"/>
    </location>
</feature>
<dbReference type="FunFam" id="3.40.366.10:FF:000017">
    <property type="entry name" value="Non-reducing polyketide synthase aptA"/>
    <property type="match status" value="1"/>
</dbReference>
<dbReference type="Proteomes" id="UP000824998">
    <property type="component" value="Unassembled WGS sequence"/>
</dbReference>
<keyword evidence="3" id="KW-0808">Transferase</keyword>
<dbReference type="InterPro" id="IPR016039">
    <property type="entry name" value="Thiolase-like"/>
</dbReference>
<dbReference type="Gene3D" id="3.40.47.10">
    <property type="match status" value="1"/>
</dbReference>
<dbReference type="CDD" id="cd00833">
    <property type="entry name" value="PKS"/>
    <property type="match status" value="1"/>
</dbReference>
<dbReference type="SUPFAM" id="SSF55048">
    <property type="entry name" value="Probable ACP-binding domain of malonyl-CoA ACP transacylase"/>
    <property type="match status" value="1"/>
</dbReference>
<dbReference type="SUPFAM" id="SSF53901">
    <property type="entry name" value="Thiolase-like"/>
    <property type="match status" value="1"/>
</dbReference>
<dbReference type="Pfam" id="PF00698">
    <property type="entry name" value="Acyl_transf_1"/>
    <property type="match status" value="1"/>
</dbReference>
<dbReference type="PROSITE" id="PS52019">
    <property type="entry name" value="PKS_MFAS_DH"/>
    <property type="match status" value="1"/>
</dbReference>
<dbReference type="InterPro" id="IPR014043">
    <property type="entry name" value="Acyl_transferase_dom"/>
</dbReference>
<evidence type="ECO:0000256" key="5">
    <source>
        <dbReference type="SAM" id="MobiDB-lite"/>
    </source>
</evidence>
<organism evidence="9 10">
    <name type="scientific">Amylocarpus encephaloides</name>
    <dbReference type="NCBI Taxonomy" id="45428"/>
    <lineage>
        <taxon>Eukaryota</taxon>
        <taxon>Fungi</taxon>
        <taxon>Dikarya</taxon>
        <taxon>Ascomycota</taxon>
        <taxon>Pezizomycotina</taxon>
        <taxon>Leotiomycetes</taxon>
        <taxon>Helotiales</taxon>
        <taxon>Helotiales incertae sedis</taxon>
        <taxon>Amylocarpus</taxon>
    </lineage>
</organism>
<dbReference type="NCBIfam" id="TIGR04532">
    <property type="entry name" value="PT_fungal_PKS"/>
    <property type="match status" value="1"/>
</dbReference>
<gene>
    <name evidence="9" type="ORF">BJ875DRAFT_521412</name>
</gene>
<dbReference type="OrthoDB" id="329835at2759"/>
<dbReference type="Pfam" id="PF02801">
    <property type="entry name" value="Ketoacyl-synt_C"/>
    <property type="match status" value="1"/>
</dbReference>
<keyword evidence="1" id="KW-0596">Phosphopantetheine</keyword>
<reference evidence="9" key="1">
    <citation type="journal article" date="2021" name="IMA Fungus">
        <title>Genomic characterization of three marine fungi, including Emericellopsis atlantica sp. nov. with signatures of a generalist lifestyle and marine biomass degradation.</title>
        <authorList>
            <person name="Hagestad O.C."/>
            <person name="Hou L."/>
            <person name="Andersen J.H."/>
            <person name="Hansen E.H."/>
            <person name="Altermark B."/>
            <person name="Li C."/>
            <person name="Kuhnert E."/>
            <person name="Cox R.J."/>
            <person name="Crous P.W."/>
            <person name="Spatafora J.W."/>
            <person name="Lail K."/>
            <person name="Amirebrahimi M."/>
            <person name="Lipzen A."/>
            <person name="Pangilinan J."/>
            <person name="Andreopoulos W."/>
            <person name="Hayes R.D."/>
            <person name="Ng V."/>
            <person name="Grigoriev I.V."/>
            <person name="Jackson S.A."/>
            <person name="Sutton T.D.S."/>
            <person name="Dobson A.D.W."/>
            <person name="Rama T."/>
        </authorList>
    </citation>
    <scope>NUCLEOTIDE SEQUENCE</scope>
    <source>
        <strain evidence="9">TRa018bII</strain>
    </source>
</reference>
<feature type="region of interest" description="N-terminal hotdog fold" evidence="4">
    <location>
        <begin position="1333"/>
        <end position="1476"/>
    </location>
</feature>
<dbReference type="InterPro" id="IPR030918">
    <property type="entry name" value="PT_fungal_PKS"/>
</dbReference>
<evidence type="ECO:0000313" key="9">
    <source>
        <dbReference type="EMBL" id="KAG9230003.1"/>
    </source>
</evidence>
<dbReference type="Gene3D" id="3.30.70.3290">
    <property type="match status" value="1"/>
</dbReference>
<dbReference type="PROSITE" id="PS52004">
    <property type="entry name" value="KS3_2"/>
    <property type="match status" value="1"/>
</dbReference>
<feature type="domain" description="Carrier" evidence="6">
    <location>
        <begin position="1715"/>
        <end position="1792"/>
    </location>
</feature>
<dbReference type="Pfam" id="PF22621">
    <property type="entry name" value="CurL-like_PKS_C"/>
    <property type="match status" value="1"/>
</dbReference>
<evidence type="ECO:0000259" key="8">
    <source>
        <dbReference type="PROSITE" id="PS52019"/>
    </source>
</evidence>
<dbReference type="InterPro" id="IPR020841">
    <property type="entry name" value="PKS_Beta-ketoAc_synthase_dom"/>
</dbReference>
<keyword evidence="2" id="KW-0597">Phosphoprotein</keyword>
<dbReference type="Pfam" id="PF16073">
    <property type="entry name" value="SAT"/>
    <property type="match status" value="1"/>
</dbReference>